<evidence type="ECO:0000313" key="4">
    <source>
        <dbReference type="Proteomes" id="UP000297872"/>
    </source>
</evidence>
<dbReference type="AlphaFoldDB" id="A0A4Y8VPP5"/>
<accession>A0A4Y8VPP5</accession>
<gene>
    <name evidence="3" type="ORF">EXN75_06240</name>
</gene>
<dbReference type="InterPro" id="IPR026444">
    <property type="entry name" value="Secre_tail"/>
</dbReference>
<evidence type="ECO:0000313" key="3">
    <source>
        <dbReference type="EMBL" id="TFH82524.1"/>
    </source>
</evidence>
<sequence>MKLKNKLLLFSFLSCSLEFSAQNKIGFSYDEAGNRVKREIIMCQSQSNAKKRSVSYSDMVSDRQIKISPNPTKGVLHVELLNNKEQVAGNIAVYSLSGAKITSCPIANNRADVDISFSASGIYVLRINIGEYSSSWKIIKE</sequence>
<feature type="signal peptide" evidence="1">
    <location>
        <begin position="1"/>
        <end position="21"/>
    </location>
</feature>
<dbReference type="NCBIfam" id="TIGR04183">
    <property type="entry name" value="Por_Secre_tail"/>
    <property type="match status" value="1"/>
</dbReference>
<feature type="domain" description="Secretion system C-terminal sorting" evidence="2">
    <location>
        <begin position="67"/>
        <end position="139"/>
    </location>
</feature>
<dbReference type="OrthoDB" id="1076849at2"/>
<protein>
    <submittedName>
        <fullName evidence="3">T9SS type A sorting domain-containing protein</fullName>
    </submittedName>
</protein>
<dbReference type="RefSeq" id="WP_134843175.1">
    <property type="nucleotide sequence ID" value="NZ_SGVY01000012.1"/>
</dbReference>
<evidence type="ECO:0000256" key="1">
    <source>
        <dbReference type="SAM" id="SignalP"/>
    </source>
</evidence>
<dbReference type="GeneID" id="302994894"/>
<organism evidence="3 4">
    <name type="scientific">Segatella hominis</name>
    <dbReference type="NCBI Taxonomy" id="2518605"/>
    <lineage>
        <taxon>Bacteria</taxon>
        <taxon>Pseudomonadati</taxon>
        <taxon>Bacteroidota</taxon>
        <taxon>Bacteroidia</taxon>
        <taxon>Bacteroidales</taxon>
        <taxon>Prevotellaceae</taxon>
        <taxon>Segatella</taxon>
    </lineage>
</organism>
<comment type="caution">
    <text evidence="3">The sequence shown here is derived from an EMBL/GenBank/DDBJ whole genome shotgun (WGS) entry which is preliminary data.</text>
</comment>
<dbReference type="Pfam" id="PF18962">
    <property type="entry name" value="Por_Secre_tail"/>
    <property type="match status" value="1"/>
</dbReference>
<proteinExistence type="predicted"/>
<dbReference type="Proteomes" id="UP000297872">
    <property type="component" value="Unassembled WGS sequence"/>
</dbReference>
<name>A0A4Y8VPP5_9BACT</name>
<evidence type="ECO:0000259" key="2">
    <source>
        <dbReference type="Pfam" id="PF18962"/>
    </source>
</evidence>
<feature type="chain" id="PRO_5021320411" evidence="1">
    <location>
        <begin position="22"/>
        <end position="141"/>
    </location>
</feature>
<keyword evidence="1" id="KW-0732">Signal</keyword>
<reference evidence="3 4" key="1">
    <citation type="submission" date="2019-02" db="EMBL/GenBank/DDBJ databases">
        <title>Draft Genome Sequence of the Prevotella sp. BCRC 81118, Isolated from Human Feces.</title>
        <authorList>
            <person name="Huang C.-H."/>
        </authorList>
    </citation>
    <scope>NUCLEOTIDE SEQUENCE [LARGE SCALE GENOMIC DNA]</scope>
    <source>
        <strain evidence="3 4">BCRC 81118</strain>
    </source>
</reference>
<dbReference type="EMBL" id="SGVY01000012">
    <property type="protein sequence ID" value="TFH82524.1"/>
    <property type="molecule type" value="Genomic_DNA"/>
</dbReference>
<keyword evidence="4" id="KW-1185">Reference proteome</keyword>